<evidence type="ECO:0008006" key="13">
    <source>
        <dbReference type="Google" id="ProtNLM"/>
    </source>
</evidence>
<dbReference type="AlphaFoldDB" id="A0A9E7F4S8"/>
<reference evidence="11" key="1">
    <citation type="submission" date="2022-05" db="EMBL/GenBank/DDBJ databases">
        <title>The Musa troglodytarum L. genome provides insights into the mechanism of non-climacteric behaviour and enrichment of carotenoids.</title>
        <authorList>
            <person name="Wang J."/>
        </authorList>
    </citation>
    <scope>NUCLEOTIDE SEQUENCE</scope>
    <source>
        <tissue evidence="11">Leaf</tissue>
    </source>
</reference>
<dbReference type="InterPro" id="IPR007112">
    <property type="entry name" value="Expansin/allergen_DPBB_dom"/>
</dbReference>
<feature type="domain" description="BHLH" evidence="10">
    <location>
        <begin position="503"/>
        <end position="552"/>
    </location>
</feature>
<dbReference type="FunFam" id="4.10.280.10:FF:000022">
    <property type="entry name" value="Basic helix-loop-helix transcription factor"/>
    <property type="match status" value="1"/>
</dbReference>
<evidence type="ECO:0000256" key="3">
    <source>
        <dbReference type="ARBA" id="ARBA00023015"/>
    </source>
</evidence>
<evidence type="ECO:0000313" key="12">
    <source>
        <dbReference type="Proteomes" id="UP001055439"/>
    </source>
</evidence>
<feature type="region of interest" description="Disordered" evidence="7">
    <location>
        <begin position="345"/>
        <end position="443"/>
    </location>
</feature>
<keyword evidence="5" id="KW-0804">Transcription</keyword>
<feature type="signal peptide" evidence="8">
    <location>
        <begin position="1"/>
        <end position="32"/>
    </location>
</feature>
<dbReference type="EMBL" id="CP097504">
    <property type="protein sequence ID" value="URD87378.1"/>
    <property type="molecule type" value="Genomic_DNA"/>
</dbReference>
<dbReference type="SUPFAM" id="SSF50685">
    <property type="entry name" value="Barwin-like endoglucanases"/>
    <property type="match status" value="1"/>
</dbReference>
<keyword evidence="4" id="KW-0238">DNA-binding</keyword>
<feature type="compositionally biased region" description="Polar residues" evidence="7">
    <location>
        <begin position="430"/>
        <end position="442"/>
    </location>
</feature>
<dbReference type="CDD" id="cd22269">
    <property type="entry name" value="DPBB_EG45-like"/>
    <property type="match status" value="1"/>
</dbReference>
<evidence type="ECO:0000256" key="4">
    <source>
        <dbReference type="ARBA" id="ARBA00023125"/>
    </source>
</evidence>
<dbReference type="PANTHER" id="PTHR47480:SF5">
    <property type="entry name" value="EG45-LIKE DOMAIN CONTAINING PROTEIN"/>
    <property type="match status" value="1"/>
</dbReference>
<name>A0A9E7F4S8_9LILI</name>
<keyword evidence="8" id="KW-0732">Signal</keyword>
<gene>
    <name evidence="11" type="ORF">MUK42_28138</name>
</gene>
<feature type="compositionally biased region" description="Basic residues" evidence="7">
    <location>
        <begin position="407"/>
        <end position="418"/>
    </location>
</feature>
<organism evidence="11 12">
    <name type="scientific">Musa troglodytarum</name>
    <name type="common">fe'i banana</name>
    <dbReference type="NCBI Taxonomy" id="320322"/>
    <lineage>
        <taxon>Eukaryota</taxon>
        <taxon>Viridiplantae</taxon>
        <taxon>Streptophyta</taxon>
        <taxon>Embryophyta</taxon>
        <taxon>Tracheophyta</taxon>
        <taxon>Spermatophyta</taxon>
        <taxon>Magnoliopsida</taxon>
        <taxon>Liliopsida</taxon>
        <taxon>Zingiberales</taxon>
        <taxon>Musaceae</taxon>
        <taxon>Musa</taxon>
    </lineage>
</organism>
<comment type="subcellular location">
    <subcellularLocation>
        <location evidence="1">Nucleus</location>
    </subcellularLocation>
</comment>
<evidence type="ECO:0000256" key="6">
    <source>
        <dbReference type="ARBA" id="ARBA00023242"/>
    </source>
</evidence>
<dbReference type="Pfam" id="PF03330">
    <property type="entry name" value="DPBB_1"/>
    <property type="match status" value="1"/>
</dbReference>
<dbReference type="InterPro" id="IPR036638">
    <property type="entry name" value="HLH_DNA-bd_sf"/>
</dbReference>
<dbReference type="GO" id="GO:0046983">
    <property type="term" value="F:protein dimerization activity"/>
    <property type="evidence" value="ECO:0007669"/>
    <property type="project" value="InterPro"/>
</dbReference>
<evidence type="ECO:0000256" key="1">
    <source>
        <dbReference type="ARBA" id="ARBA00004123"/>
    </source>
</evidence>
<dbReference type="GO" id="GO:0003677">
    <property type="term" value="F:DNA binding"/>
    <property type="evidence" value="ECO:0007669"/>
    <property type="project" value="UniProtKB-KW"/>
</dbReference>
<dbReference type="SMART" id="SM00837">
    <property type="entry name" value="DPBB_1"/>
    <property type="match status" value="1"/>
</dbReference>
<protein>
    <recommendedName>
        <fullName evidence="13">BHLH domain-containing protein</fullName>
    </recommendedName>
</protein>
<evidence type="ECO:0000256" key="2">
    <source>
        <dbReference type="ARBA" id="ARBA00005510"/>
    </source>
</evidence>
<evidence type="ECO:0000259" key="9">
    <source>
        <dbReference type="PROSITE" id="PS50842"/>
    </source>
</evidence>
<evidence type="ECO:0000313" key="11">
    <source>
        <dbReference type="EMBL" id="URD87378.1"/>
    </source>
</evidence>
<dbReference type="GO" id="GO:0006355">
    <property type="term" value="P:regulation of DNA-templated transcription"/>
    <property type="evidence" value="ECO:0007669"/>
    <property type="project" value="UniProtKB-ARBA"/>
</dbReference>
<keyword evidence="12" id="KW-1185">Reference proteome</keyword>
<dbReference type="PROSITE" id="PS50842">
    <property type="entry name" value="EXPANSIN_EG45"/>
    <property type="match status" value="1"/>
</dbReference>
<keyword evidence="6" id="KW-0539">Nucleus</keyword>
<dbReference type="Proteomes" id="UP001055439">
    <property type="component" value="Chromosome 2"/>
</dbReference>
<dbReference type="PROSITE" id="PS50888">
    <property type="entry name" value="BHLH"/>
    <property type="match status" value="1"/>
</dbReference>
<sequence>MLLLLFLNMRPSVTLFLLLSMLMLGELTPVRADVGTAASYGPPYLPTKCNGYDQDQFPPSNMFAAVSDALWDNGAACGRSYMLRCLSGPNRPCKDSIIRVEVVDQCTDPCPANFLLSTAAFTAVSRFNDAKINVEFAHYNHIGGAACSLGSLLKIILTILVSVFHNECNLRIGIARAVIESIIRSFKVPKPPVLKPGKNDVEANGRVYGPSAPLENTPSLLQGMEPGVAAQEARWSSFGAEDSEIMAQLLGPFSCTNEQAEKDLSFGLSSMSWSSDHAADSYDSSSENVSSFFGHCSGYESYYLSEPNTAPAINTSSASASASTAYCVVGDQLIIPSLRLIPNPSFGDPTTANEETSSDDAGDSSFNFSEPVPQMTLPKRKPNASEDDSPSDVSKKKAKAGANAPKNAKKAQSKRPQKTTKSSDDEDKMNNTAANGRSSCSCLSEDDSHADLNGGGNTTSGSPALILAGKARADRGSATDPQSLYARVISFGLKLGTSFMVGAEANADVSLAQKRRERINERLKILQNLVPNGTKVDISTMLEEAVQYVKFLQLQIKLLSSDELWMYAPIAYNGMNIGLDLKISPPQNHHATM</sequence>
<evidence type="ECO:0000259" key="10">
    <source>
        <dbReference type="PROSITE" id="PS50888"/>
    </source>
</evidence>
<comment type="similarity">
    <text evidence="2">Belongs to the bHLH protein family.</text>
</comment>
<dbReference type="CDD" id="cd11454">
    <property type="entry name" value="bHLH_AtIND_like"/>
    <property type="match status" value="1"/>
</dbReference>
<evidence type="ECO:0000256" key="5">
    <source>
        <dbReference type="ARBA" id="ARBA00023163"/>
    </source>
</evidence>
<evidence type="ECO:0000256" key="7">
    <source>
        <dbReference type="SAM" id="MobiDB-lite"/>
    </source>
</evidence>
<dbReference type="InterPro" id="IPR036908">
    <property type="entry name" value="RlpA-like_sf"/>
</dbReference>
<keyword evidence="3" id="KW-0805">Transcription regulation</keyword>
<dbReference type="SMART" id="SM00353">
    <property type="entry name" value="HLH"/>
    <property type="match status" value="1"/>
</dbReference>
<dbReference type="InterPro" id="IPR009009">
    <property type="entry name" value="RlpA-like_DPBB"/>
</dbReference>
<dbReference type="PANTHER" id="PTHR47480">
    <property type="entry name" value="EG45-LIKE DOMAIN CONTAINING PROTEIN"/>
    <property type="match status" value="1"/>
</dbReference>
<dbReference type="GO" id="GO:0005634">
    <property type="term" value="C:nucleus"/>
    <property type="evidence" value="ECO:0007669"/>
    <property type="project" value="UniProtKB-SubCell"/>
</dbReference>
<feature type="domain" description="Expansin-like EG45" evidence="9">
    <location>
        <begin position="35"/>
        <end position="173"/>
    </location>
</feature>
<dbReference type="SUPFAM" id="SSF47459">
    <property type="entry name" value="HLH, helix-loop-helix DNA-binding domain"/>
    <property type="match status" value="1"/>
</dbReference>
<dbReference type="Gene3D" id="4.10.280.10">
    <property type="entry name" value="Helix-loop-helix DNA-binding domain"/>
    <property type="match status" value="1"/>
</dbReference>
<dbReference type="Gene3D" id="2.40.40.10">
    <property type="entry name" value="RlpA-like domain"/>
    <property type="match status" value="1"/>
</dbReference>
<evidence type="ECO:0000256" key="8">
    <source>
        <dbReference type="SAM" id="SignalP"/>
    </source>
</evidence>
<accession>A0A9E7F4S8</accession>
<dbReference type="Pfam" id="PF00010">
    <property type="entry name" value="HLH"/>
    <property type="match status" value="1"/>
</dbReference>
<dbReference type="OrthoDB" id="651283at2759"/>
<feature type="chain" id="PRO_5039535514" description="BHLH domain-containing protein" evidence="8">
    <location>
        <begin position="33"/>
        <end position="593"/>
    </location>
</feature>
<dbReference type="InterPro" id="IPR011598">
    <property type="entry name" value="bHLH_dom"/>
</dbReference>
<proteinExistence type="inferred from homology"/>